<dbReference type="GO" id="GO:0106300">
    <property type="term" value="P:protein-DNA covalent cross-linking repair"/>
    <property type="evidence" value="ECO:0007669"/>
    <property type="project" value="InterPro"/>
</dbReference>
<dbReference type="GO" id="GO:0003697">
    <property type="term" value="F:single-stranded DNA binding"/>
    <property type="evidence" value="ECO:0007669"/>
    <property type="project" value="InterPro"/>
</dbReference>
<evidence type="ECO:0000313" key="10">
    <source>
        <dbReference type="Proteomes" id="UP000824048"/>
    </source>
</evidence>
<keyword evidence="2 8" id="KW-0645">Protease</keyword>
<dbReference type="Proteomes" id="UP000824048">
    <property type="component" value="Unassembled WGS sequence"/>
</dbReference>
<evidence type="ECO:0000313" key="9">
    <source>
        <dbReference type="EMBL" id="HIZ42456.1"/>
    </source>
</evidence>
<evidence type="ECO:0000256" key="6">
    <source>
        <dbReference type="ARBA" id="ARBA00023125"/>
    </source>
</evidence>
<dbReference type="EMBL" id="DXBP01000049">
    <property type="protein sequence ID" value="HIZ42456.1"/>
    <property type="molecule type" value="Genomic_DNA"/>
</dbReference>
<keyword evidence="6" id="KW-0238">DNA-binding</keyword>
<protein>
    <recommendedName>
        <fullName evidence="8">Abasic site processing protein</fullName>
        <ecNumber evidence="8">3.4.-.-</ecNumber>
    </recommendedName>
</protein>
<dbReference type="InterPro" id="IPR003738">
    <property type="entry name" value="SRAP"/>
</dbReference>
<keyword evidence="7" id="KW-0456">Lyase</keyword>
<reference evidence="9" key="1">
    <citation type="journal article" date="2021" name="PeerJ">
        <title>Extensive microbial diversity within the chicken gut microbiome revealed by metagenomics and culture.</title>
        <authorList>
            <person name="Gilroy R."/>
            <person name="Ravi A."/>
            <person name="Getino M."/>
            <person name="Pursley I."/>
            <person name="Horton D.L."/>
            <person name="Alikhan N.F."/>
            <person name="Baker D."/>
            <person name="Gharbi K."/>
            <person name="Hall N."/>
            <person name="Watson M."/>
            <person name="Adriaenssens E.M."/>
            <person name="Foster-Nyarko E."/>
            <person name="Jarju S."/>
            <person name="Secka A."/>
            <person name="Antonio M."/>
            <person name="Oren A."/>
            <person name="Chaudhuri R.R."/>
            <person name="La Ragione R."/>
            <person name="Hildebrand F."/>
            <person name="Pallen M.J."/>
        </authorList>
    </citation>
    <scope>NUCLEOTIDE SEQUENCE</scope>
    <source>
        <strain evidence="9">ChiSxjej1B13-11774</strain>
    </source>
</reference>
<dbReference type="PANTHER" id="PTHR13604:SF0">
    <property type="entry name" value="ABASIC SITE PROCESSING PROTEIN HMCES"/>
    <property type="match status" value="1"/>
</dbReference>
<evidence type="ECO:0000256" key="1">
    <source>
        <dbReference type="ARBA" id="ARBA00008136"/>
    </source>
</evidence>
<evidence type="ECO:0000256" key="4">
    <source>
        <dbReference type="ARBA" id="ARBA00022801"/>
    </source>
</evidence>
<sequence length="121" mass="13886">MCGRYQFSADEYKEIRQIVRDAQRRSEGNELNFPMAGDICPSQVAPVLVSRGEKIVGEFQQWGLPCFRGRQQIINAHAETVTEKPMFRRSIAFQRCVIPATGFYEWDAVNANIYLSHFPAK</sequence>
<dbReference type="AlphaFoldDB" id="A0A9D2JAB9"/>
<name>A0A9D2JAB9_9FIRM</name>
<comment type="caution">
    <text evidence="9">The sequence shown here is derived from an EMBL/GenBank/DDBJ whole genome shotgun (WGS) entry which is preliminary data.</text>
</comment>
<organism evidence="9 10">
    <name type="scientific">Candidatus Gemmiger excrementigallinarum</name>
    <dbReference type="NCBI Taxonomy" id="2838609"/>
    <lineage>
        <taxon>Bacteria</taxon>
        <taxon>Bacillati</taxon>
        <taxon>Bacillota</taxon>
        <taxon>Clostridia</taxon>
        <taxon>Eubacteriales</taxon>
        <taxon>Gemmiger</taxon>
    </lineage>
</organism>
<dbReference type="Pfam" id="PF02586">
    <property type="entry name" value="SRAP"/>
    <property type="match status" value="1"/>
</dbReference>
<keyword evidence="3" id="KW-0227">DNA damage</keyword>
<accession>A0A9D2JAB9</accession>
<dbReference type="InterPro" id="IPR036590">
    <property type="entry name" value="SRAP-like"/>
</dbReference>
<gene>
    <name evidence="9" type="ORF">H9811_07830</name>
</gene>
<evidence type="ECO:0000256" key="5">
    <source>
        <dbReference type="ARBA" id="ARBA00023124"/>
    </source>
</evidence>
<dbReference type="SUPFAM" id="SSF143081">
    <property type="entry name" value="BB1717-like"/>
    <property type="match status" value="1"/>
</dbReference>
<reference evidence="9" key="2">
    <citation type="submission" date="2021-04" db="EMBL/GenBank/DDBJ databases">
        <authorList>
            <person name="Gilroy R."/>
        </authorList>
    </citation>
    <scope>NUCLEOTIDE SEQUENCE</scope>
    <source>
        <strain evidence="9">ChiSxjej1B13-11774</strain>
    </source>
</reference>
<dbReference type="GO" id="GO:0006508">
    <property type="term" value="P:proteolysis"/>
    <property type="evidence" value="ECO:0007669"/>
    <property type="project" value="UniProtKB-KW"/>
</dbReference>
<evidence type="ECO:0000256" key="7">
    <source>
        <dbReference type="ARBA" id="ARBA00023239"/>
    </source>
</evidence>
<proteinExistence type="inferred from homology"/>
<keyword evidence="5" id="KW-0190">Covalent protein-DNA linkage</keyword>
<comment type="similarity">
    <text evidence="1 8">Belongs to the SOS response-associated peptidase family.</text>
</comment>
<dbReference type="GO" id="GO:0016829">
    <property type="term" value="F:lyase activity"/>
    <property type="evidence" value="ECO:0007669"/>
    <property type="project" value="UniProtKB-KW"/>
</dbReference>
<dbReference type="EC" id="3.4.-.-" evidence="8"/>
<dbReference type="Gene3D" id="3.90.1680.10">
    <property type="entry name" value="SOS response associated peptidase-like"/>
    <property type="match status" value="1"/>
</dbReference>
<evidence type="ECO:0000256" key="8">
    <source>
        <dbReference type="RuleBase" id="RU364100"/>
    </source>
</evidence>
<dbReference type="PANTHER" id="PTHR13604">
    <property type="entry name" value="DC12-RELATED"/>
    <property type="match status" value="1"/>
</dbReference>
<evidence type="ECO:0000256" key="3">
    <source>
        <dbReference type="ARBA" id="ARBA00022763"/>
    </source>
</evidence>
<keyword evidence="4 8" id="KW-0378">Hydrolase</keyword>
<evidence type="ECO:0000256" key="2">
    <source>
        <dbReference type="ARBA" id="ARBA00022670"/>
    </source>
</evidence>
<dbReference type="GO" id="GO:0008233">
    <property type="term" value="F:peptidase activity"/>
    <property type="evidence" value="ECO:0007669"/>
    <property type="project" value="UniProtKB-KW"/>
</dbReference>